<protein>
    <submittedName>
        <fullName evidence="1">Uncharacterized protein</fullName>
    </submittedName>
</protein>
<proteinExistence type="predicted"/>
<dbReference type="EMBL" id="AP022871">
    <property type="protein sequence ID" value="BCB85549.1"/>
    <property type="molecule type" value="Genomic_DNA"/>
</dbReference>
<dbReference type="AlphaFoldDB" id="A0A6F8YHR0"/>
<dbReference type="KEGG" id="psuu:Psuf_028620"/>
<evidence type="ECO:0000313" key="1">
    <source>
        <dbReference type="EMBL" id="BCB85549.1"/>
    </source>
</evidence>
<evidence type="ECO:0000313" key="2">
    <source>
        <dbReference type="Proteomes" id="UP000503011"/>
    </source>
</evidence>
<gene>
    <name evidence="1" type="ORF">Psuf_028620</name>
</gene>
<accession>A0A6F8YHR0</accession>
<sequence>MVTSMEVVMEADARAKRQAPLKVDPETDELISQGAHFLGMTKKDLVADAVRAYLAERREEIHNAMTEAMRVLDGTTKSRIALITTVSSQDIDRLGGVR</sequence>
<dbReference type="Proteomes" id="UP000503011">
    <property type="component" value="Chromosome"/>
</dbReference>
<keyword evidence="2" id="KW-1185">Reference proteome</keyword>
<reference evidence="1 2" key="1">
    <citation type="submission" date="2020-03" db="EMBL/GenBank/DDBJ databases">
        <title>Whole genome shotgun sequence of Phytohabitans suffuscus NBRC 105367.</title>
        <authorList>
            <person name="Komaki H."/>
            <person name="Tamura T."/>
        </authorList>
    </citation>
    <scope>NUCLEOTIDE SEQUENCE [LARGE SCALE GENOMIC DNA]</scope>
    <source>
        <strain evidence="1 2">NBRC 105367</strain>
    </source>
</reference>
<name>A0A6F8YHR0_9ACTN</name>
<reference evidence="1 2" key="2">
    <citation type="submission" date="2020-03" db="EMBL/GenBank/DDBJ databases">
        <authorList>
            <person name="Ichikawa N."/>
            <person name="Kimura A."/>
            <person name="Kitahashi Y."/>
            <person name="Uohara A."/>
        </authorList>
    </citation>
    <scope>NUCLEOTIDE SEQUENCE [LARGE SCALE GENOMIC DNA]</scope>
    <source>
        <strain evidence="1 2">NBRC 105367</strain>
    </source>
</reference>
<organism evidence="1 2">
    <name type="scientific">Phytohabitans suffuscus</name>
    <dbReference type="NCBI Taxonomy" id="624315"/>
    <lineage>
        <taxon>Bacteria</taxon>
        <taxon>Bacillati</taxon>
        <taxon>Actinomycetota</taxon>
        <taxon>Actinomycetes</taxon>
        <taxon>Micromonosporales</taxon>
        <taxon>Micromonosporaceae</taxon>
    </lineage>
</organism>